<sequence>MKIAIPTIDNNGLKSRISEHFGHSPFFAFVTVENNGIVSHEIETNPLEQHEPGEIPGYVKNKGANVIITRGMGGRARQFFETLGVHAITGASGTVEELVRTYIEGELSSVEYEPEDRGKFHDH</sequence>
<dbReference type="Gene3D" id="3.30.420.130">
    <property type="entry name" value="Dinitrogenase iron-molybdenum cofactor biosynthesis domain"/>
    <property type="match status" value="1"/>
</dbReference>
<dbReference type="PANTHER" id="PTHR42983">
    <property type="entry name" value="DINITROGENASE IRON-MOLYBDENUM COFACTOR PROTEIN-RELATED"/>
    <property type="match status" value="1"/>
</dbReference>
<dbReference type="CDD" id="cd00851">
    <property type="entry name" value="MTH1175"/>
    <property type="match status" value="1"/>
</dbReference>
<dbReference type="EMBL" id="DSBT01000161">
    <property type="protein sequence ID" value="HDP77673.1"/>
    <property type="molecule type" value="Genomic_DNA"/>
</dbReference>
<proteinExistence type="predicted"/>
<accession>A0A7C1CYI0</accession>
<dbReference type="InterPro" id="IPR036105">
    <property type="entry name" value="DiNase_FeMo-co_biosyn_sf"/>
</dbReference>
<dbReference type="PANTHER" id="PTHR42983:SF1">
    <property type="entry name" value="IRON-MOLYBDENUM PROTEIN"/>
    <property type="match status" value="1"/>
</dbReference>
<name>A0A7C1CYI0_9BACT</name>
<dbReference type="InterPro" id="IPR003731">
    <property type="entry name" value="Di-Nase_FeMo-co_biosynth"/>
</dbReference>
<dbReference type="Proteomes" id="UP000886198">
    <property type="component" value="Unassembled WGS sequence"/>
</dbReference>
<evidence type="ECO:0000259" key="1">
    <source>
        <dbReference type="Pfam" id="PF02579"/>
    </source>
</evidence>
<feature type="domain" description="Dinitrogenase iron-molybdenum cofactor biosynthesis" evidence="1">
    <location>
        <begin position="14"/>
        <end position="103"/>
    </location>
</feature>
<protein>
    <submittedName>
        <fullName evidence="2">Dinitrogenase iron-molybdenum cofactor biosynthesis protein</fullName>
    </submittedName>
</protein>
<dbReference type="InterPro" id="IPR033913">
    <property type="entry name" value="MTH1175_dom"/>
</dbReference>
<gene>
    <name evidence="2" type="ORF">ENN47_05725</name>
</gene>
<organism evidence="2">
    <name type="scientific">Mesotoga infera</name>
    <dbReference type="NCBI Taxonomy" id="1236046"/>
    <lineage>
        <taxon>Bacteria</taxon>
        <taxon>Thermotogati</taxon>
        <taxon>Thermotogota</taxon>
        <taxon>Thermotogae</taxon>
        <taxon>Kosmotogales</taxon>
        <taxon>Kosmotogaceae</taxon>
        <taxon>Mesotoga</taxon>
    </lineage>
</organism>
<comment type="caution">
    <text evidence="2">The sequence shown here is derived from an EMBL/GenBank/DDBJ whole genome shotgun (WGS) entry which is preliminary data.</text>
</comment>
<dbReference type="Pfam" id="PF02579">
    <property type="entry name" value="Nitro_FeMo-Co"/>
    <property type="match status" value="1"/>
</dbReference>
<reference evidence="2" key="1">
    <citation type="journal article" date="2020" name="mSystems">
        <title>Genome- and Community-Level Interaction Insights into Carbon Utilization and Element Cycling Functions of Hydrothermarchaeota in Hydrothermal Sediment.</title>
        <authorList>
            <person name="Zhou Z."/>
            <person name="Liu Y."/>
            <person name="Xu W."/>
            <person name="Pan J."/>
            <person name="Luo Z.H."/>
            <person name="Li M."/>
        </authorList>
    </citation>
    <scope>NUCLEOTIDE SEQUENCE [LARGE SCALE GENOMIC DNA]</scope>
    <source>
        <strain evidence="2">SpSt-1179</strain>
    </source>
</reference>
<dbReference type="SUPFAM" id="SSF53146">
    <property type="entry name" value="Nitrogenase accessory factor-like"/>
    <property type="match status" value="1"/>
</dbReference>
<evidence type="ECO:0000313" key="2">
    <source>
        <dbReference type="EMBL" id="HDP77673.1"/>
    </source>
</evidence>
<dbReference type="AlphaFoldDB" id="A0A7C1CYI0"/>